<dbReference type="EMBL" id="KB743870">
    <property type="protein sequence ID" value="EOA96821.1"/>
    <property type="molecule type" value="Genomic_DNA"/>
</dbReference>
<organism evidence="1 2">
    <name type="scientific">Anas platyrhynchos</name>
    <name type="common">Mallard</name>
    <name type="synonym">Anas boschas</name>
    <dbReference type="NCBI Taxonomy" id="8839"/>
    <lineage>
        <taxon>Eukaryota</taxon>
        <taxon>Metazoa</taxon>
        <taxon>Chordata</taxon>
        <taxon>Craniata</taxon>
        <taxon>Vertebrata</taxon>
        <taxon>Euteleostomi</taxon>
        <taxon>Archelosauria</taxon>
        <taxon>Archosauria</taxon>
        <taxon>Dinosauria</taxon>
        <taxon>Saurischia</taxon>
        <taxon>Theropoda</taxon>
        <taxon>Coelurosauria</taxon>
        <taxon>Aves</taxon>
        <taxon>Neognathae</taxon>
        <taxon>Galloanserae</taxon>
        <taxon>Anseriformes</taxon>
        <taxon>Anatidae</taxon>
        <taxon>Anatinae</taxon>
        <taxon>Anas</taxon>
    </lineage>
</organism>
<proteinExistence type="predicted"/>
<dbReference type="Proteomes" id="UP000296049">
    <property type="component" value="Unassembled WGS sequence"/>
</dbReference>
<protein>
    <submittedName>
        <fullName evidence="1">Uncharacterized protein</fullName>
    </submittedName>
</protein>
<accession>R0JIJ3</accession>
<name>R0JIJ3_ANAPL</name>
<evidence type="ECO:0000313" key="2">
    <source>
        <dbReference type="Proteomes" id="UP000296049"/>
    </source>
</evidence>
<evidence type="ECO:0000313" key="1">
    <source>
        <dbReference type="EMBL" id="EOA96821.1"/>
    </source>
</evidence>
<gene>
    <name evidence="1" type="ORF">Anapl_14805</name>
</gene>
<sequence length="421" mass="47485">MQRETSQQNAVRGSGIRVLMNYRRISSKIFLSSRANQKAEVFLDPYSETGFSLAHLASQSENSAVPLVEDKHLPRYGQEHPSTYPPALRNRRIRQQPHFRSPFFLNSDFQRSKTLRWNNSGRAASFNTQNTWLRAVSGSAKKMQSFIINGNCYRQPEYKLGLGNDLMAEFHLARDWGYGRGIHQHQTPEDCKISRSDPCKPVGTSLGDINLMIVSSLLDLNSFKTGPTAFALTWGKEGALIIYEGKAIIEKPSIFITNELNSSSHAEAEHPSHIRTIHGALRAVLLLSVEYSEDRPLDVLTYGLTQVNEKILMTRGKVFILITAMLKHIYTFGERENSEIVWKKEILMNFPQLYTSQKSKKHSLDNGCLDTQSQSTCVDHLHDKGNWPSPSIGTDKDTAAAKQLCSEGKPAREEQAMSTKR</sequence>
<dbReference type="AlphaFoldDB" id="R0JIJ3"/>
<reference evidence="2" key="1">
    <citation type="journal article" date="2013" name="Nat. Genet.">
        <title>The duck genome and transcriptome provide insight into an avian influenza virus reservoir species.</title>
        <authorList>
            <person name="Huang Y."/>
            <person name="Li Y."/>
            <person name="Burt D.W."/>
            <person name="Chen H."/>
            <person name="Zhang Y."/>
            <person name="Qian W."/>
            <person name="Kim H."/>
            <person name="Gan S."/>
            <person name="Zhao Y."/>
            <person name="Li J."/>
            <person name="Yi K."/>
            <person name="Feng H."/>
            <person name="Zhu P."/>
            <person name="Li B."/>
            <person name="Liu Q."/>
            <person name="Fairley S."/>
            <person name="Magor K.E."/>
            <person name="Du Z."/>
            <person name="Hu X."/>
            <person name="Goodman L."/>
            <person name="Tafer H."/>
            <person name="Vignal A."/>
            <person name="Lee T."/>
            <person name="Kim K.W."/>
            <person name="Sheng Z."/>
            <person name="An Y."/>
            <person name="Searle S."/>
            <person name="Herrero J."/>
            <person name="Groenen M.A."/>
            <person name="Crooijmans R.P."/>
            <person name="Faraut T."/>
            <person name="Cai Q."/>
            <person name="Webster R.G."/>
            <person name="Aldridge J.R."/>
            <person name="Warren W.C."/>
            <person name="Bartschat S."/>
            <person name="Kehr S."/>
            <person name="Marz M."/>
            <person name="Stadler P.F."/>
            <person name="Smith J."/>
            <person name="Kraus R.H."/>
            <person name="Zhao Y."/>
            <person name="Ren L."/>
            <person name="Fei J."/>
            <person name="Morisson M."/>
            <person name="Kaiser P."/>
            <person name="Griffin D.K."/>
            <person name="Rao M."/>
            <person name="Pitel F."/>
            <person name="Wang J."/>
            <person name="Li N."/>
        </authorList>
    </citation>
    <scope>NUCLEOTIDE SEQUENCE [LARGE SCALE GENOMIC DNA]</scope>
</reference>
<keyword evidence="2" id="KW-1185">Reference proteome</keyword>